<feature type="transmembrane region" description="Helical" evidence="6">
    <location>
        <begin position="34"/>
        <end position="55"/>
    </location>
</feature>
<evidence type="ECO:0000256" key="1">
    <source>
        <dbReference type="ARBA" id="ARBA00004651"/>
    </source>
</evidence>
<evidence type="ECO:0000256" key="5">
    <source>
        <dbReference type="ARBA" id="ARBA00023136"/>
    </source>
</evidence>
<evidence type="ECO:0000256" key="4">
    <source>
        <dbReference type="ARBA" id="ARBA00022989"/>
    </source>
</evidence>
<feature type="transmembrane region" description="Helical" evidence="6">
    <location>
        <begin position="399"/>
        <end position="417"/>
    </location>
</feature>
<accession>A0ABT2VYM9</accession>
<feature type="transmembrane region" description="Helical" evidence="6">
    <location>
        <begin position="257"/>
        <end position="280"/>
    </location>
</feature>
<dbReference type="EMBL" id="JAOTEN010000003">
    <property type="protein sequence ID" value="MCU7615093.1"/>
    <property type="molecule type" value="Genomic_DNA"/>
</dbReference>
<gene>
    <name evidence="7" type="ORF">N0B16_11645</name>
</gene>
<protein>
    <submittedName>
        <fullName evidence="7">O-antigen translocase</fullName>
    </submittedName>
</protein>
<name>A0ABT2VYM9_9FLAO</name>
<comment type="caution">
    <text evidence="7">The sequence shown here is derived from an EMBL/GenBank/DDBJ whole genome shotgun (WGS) entry which is preliminary data.</text>
</comment>
<feature type="transmembrane region" description="Helical" evidence="6">
    <location>
        <begin position="93"/>
        <end position="113"/>
    </location>
</feature>
<dbReference type="PANTHER" id="PTHR30250">
    <property type="entry name" value="PST FAMILY PREDICTED COLANIC ACID TRANSPORTER"/>
    <property type="match status" value="1"/>
</dbReference>
<evidence type="ECO:0000256" key="6">
    <source>
        <dbReference type="SAM" id="Phobius"/>
    </source>
</evidence>
<feature type="transmembrane region" description="Helical" evidence="6">
    <location>
        <begin position="12"/>
        <end position="28"/>
    </location>
</feature>
<organism evidence="7 8">
    <name type="scientific">Chryseobacterium gilvum</name>
    <dbReference type="NCBI Taxonomy" id="2976534"/>
    <lineage>
        <taxon>Bacteria</taxon>
        <taxon>Pseudomonadati</taxon>
        <taxon>Bacteroidota</taxon>
        <taxon>Flavobacteriia</taxon>
        <taxon>Flavobacteriales</taxon>
        <taxon>Weeksellaceae</taxon>
        <taxon>Chryseobacterium group</taxon>
        <taxon>Chryseobacterium</taxon>
    </lineage>
</organism>
<keyword evidence="4 6" id="KW-1133">Transmembrane helix</keyword>
<evidence type="ECO:0000313" key="8">
    <source>
        <dbReference type="Proteomes" id="UP001208114"/>
    </source>
</evidence>
<sequence length="493" mass="55837">MEKSYKSTFKNTLAFGGLQIITIFLNLIKGKFIAVYLGPVGIGINNLLLTTMNLITTFNDLGLDLSAVRSLSEAHETENEEQTNRTVTIVQKLFFYTALLGAMISAVFSPLLSHFTFGNYHYTVSYLLLSLFVFFTTLSKGQQTVMRGLRRVNFIIKSGFYGTLAGVIISIPFYYFFGINGIVPTMIITALSSLTLSWYYYRKIPKIKLKITNREVWQEGKQMMKLGLMLVFSILVGLLVKYLISVGVARIGNVKDVGLYAAAMSISGQYVGFILASLGVDYFPRLAAVSSDTDAVNKVVNEQTEIVLLLATPLLIIMIITSPLLIKILLTKDFFAITDFIRFIAFGSFFQLASYCMGYISFAKNDRKTYLIMEGLVGNLFNLILSLILYYFYGLFGLAIGYLALYIIYFTAIIITTRKLYNFKIDKESSRFFFISLAFILLVFFSFYISNQYIAYGSSIILFLLNAAYSYHHLNKRLDIKSFIMQKFSRKKP</sequence>
<feature type="transmembrane region" description="Helical" evidence="6">
    <location>
        <begin position="226"/>
        <end position="251"/>
    </location>
</feature>
<keyword evidence="3 6" id="KW-0812">Transmembrane</keyword>
<feature type="transmembrane region" description="Helical" evidence="6">
    <location>
        <begin position="453"/>
        <end position="471"/>
    </location>
</feature>
<dbReference type="PANTHER" id="PTHR30250:SF11">
    <property type="entry name" value="O-ANTIGEN TRANSPORTER-RELATED"/>
    <property type="match status" value="1"/>
</dbReference>
<evidence type="ECO:0000256" key="2">
    <source>
        <dbReference type="ARBA" id="ARBA00022475"/>
    </source>
</evidence>
<feature type="transmembrane region" description="Helical" evidence="6">
    <location>
        <begin position="340"/>
        <end position="362"/>
    </location>
</feature>
<feature type="transmembrane region" description="Helical" evidence="6">
    <location>
        <begin position="182"/>
        <end position="201"/>
    </location>
</feature>
<feature type="transmembrane region" description="Helical" evidence="6">
    <location>
        <begin position="369"/>
        <end position="393"/>
    </location>
</feature>
<dbReference type="CDD" id="cd13125">
    <property type="entry name" value="MATE_like_10"/>
    <property type="match status" value="1"/>
</dbReference>
<dbReference type="InterPro" id="IPR044550">
    <property type="entry name" value="WzxE"/>
</dbReference>
<dbReference type="Proteomes" id="UP001208114">
    <property type="component" value="Unassembled WGS sequence"/>
</dbReference>
<dbReference type="Pfam" id="PF13440">
    <property type="entry name" value="Polysacc_synt_3"/>
    <property type="match status" value="1"/>
</dbReference>
<evidence type="ECO:0000256" key="3">
    <source>
        <dbReference type="ARBA" id="ARBA00022692"/>
    </source>
</evidence>
<dbReference type="InterPro" id="IPR050833">
    <property type="entry name" value="Poly_Biosynth_Transport"/>
</dbReference>
<keyword evidence="5 6" id="KW-0472">Membrane</keyword>
<reference evidence="8" key="1">
    <citation type="submission" date="2023-07" db="EMBL/GenBank/DDBJ databases">
        <title>Chryseobacterium sp. GMJ5 Genome sequencing and assembly.</title>
        <authorList>
            <person name="Jung Y."/>
        </authorList>
    </citation>
    <scope>NUCLEOTIDE SEQUENCE [LARGE SCALE GENOMIC DNA]</scope>
    <source>
        <strain evidence="8">GMJ5</strain>
    </source>
</reference>
<keyword evidence="8" id="KW-1185">Reference proteome</keyword>
<feature type="transmembrane region" description="Helical" evidence="6">
    <location>
        <begin position="306"/>
        <end position="328"/>
    </location>
</feature>
<comment type="subcellular location">
    <subcellularLocation>
        <location evidence="1">Cell membrane</location>
        <topology evidence="1">Multi-pass membrane protein</topology>
    </subcellularLocation>
</comment>
<feature type="transmembrane region" description="Helical" evidence="6">
    <location>
        <begin position="119"/>
        <end position="138"/>
    </location>
</feature>
<evidence type="ECO:0000313" key="7">
    <source>
        <dbReference type="EMBL" id="MCU7615093.1"/>
    </source>
</evidence>
<dbReference type="RefSeq" id="WP_262991116.1">
    <property type="nucleotide sequence ID" value="NZ_JAOTEN010000003.1"/>
</dbReference>
<keyword evidence="2" id="KW-1003">Cell membrane</keyword>
<feature type="transmembrane region" description="Helical" evidence="6">
    <location>
        <begin position="429"/>
        <end position="447"/>
    </location>
</feature>
<proteinExistence type="predicted"/>
<feature type="transmembrane region" description="Helical" evidence="6">
    <location>
        <begin position="159"/>
        <end position="176"/>
    </location>
</feature>